<dbReference type="InterPro" id="IPR050235">
    <property type="entry name" value="CK1_Ser-Thr_kinase"/>
</dbReference>
<evidence type="ECO:0000256" key="1">
    <source>
        <dbReference type="SAM" id="MobiDB-lite"/>
    </source>
</evidence>
<keyword evidence="2" id="KW-1185">Reference proteome</keyword>
<protein>
    <submittedName>
        <fullName evidence="3">Protein kinase domain-containing protein</fullName>
    </submittedName>
</protein>
<reference evidence="3" key="1">
    <citation type="submission" date="2022-11" db="UniProtKB">
        <authorList>
            <consortium name="WormBaseParasite"/>
        </authorList>
    </citation>
    <scope>IDENTIFICATION</scope>
</reference>
<dbReference type="AlphaFoldDB" id="A0A914Q4T4"/>
<dbReference type="Proteomes" id="UP000887578">
    <property type="component" value="Unplaced"/>
</dbReference>
<proteinExistence type="predicted"/>
<feature type="compositionally biased region" description="Basic and acidic residues" evidence="1">
    <location>
        <begin position="542"/>
        <end position="559"/>
    </location>
</feature>
<feature type="region of interest" description="Disordered" evidence="1">
    <location>
        <begin position="535"/>
        <end position="588"/>
    </location>
</feature>
<name>A0A914Q4T4_9BILA</name>
<dbReference type="Gene3D" id="1.10.510.10">
    <property type="entry name" value="Transferase(Phosphotransferase) domain 1"/>
    <property type="match status" value="1"/>
</dbReference>
<dbReference type="SUPFAM" id="SSF56112">
    <property type="entry name" value="Protein kinase-like (PK-like)"/>
    <property type="match status" value="1"/>
</dbReference>
<dbReference type="PANTHER" id="PTHR11909">
    <property type="entry name" value="CASEIN KINASE-RELATED"/>
    <property type="match status" value="1"/>
</dbReference>
<evidence type="ECO:0000313" key="2">
    <source>
        <dbReference type="Proteomes" id="UP000887578"/>
    </source>
</evidence>
<dbReference type="InterPro" id="IPR011009">
    <property type="entry name" value="Kinase-like_dom_sf"/>
</dbReference>
<dbReference type="WBParaSite" id="PDA_v2.g26377.t1">
    <property type="protein sequence ID" value="PDA_v2.g26377.t1"/>
    <property type="gene ID" value="PDA_v2.g26377"/>
</dbReference>
<organism evidence="2 3">
    <name type="scientific">Panagrolaimus davidi</name>
    <dbReference type="NCBI Taxonomy" id="227884"/>
    <lineage>
        <taxon>Eukaryota</taxon>
        <taxon>Metazoa</taxon>
        <taxon>Ecdysozoa</taxon>
        <taxon>Nematoda</taxon>
        <taxon>Chromadorea</taxon>
        <taxon>Rhabditida</taxon>
        <taxon>Tylenchina</taxon>
        <taxon>Panagrolaimomorpha</taxon>
        <taxon>Panagrolaimoidea</taxon>
        <taxon>Panagrolaimidae</taxon>
        <taxon>Panagrolaimus</taxon>
    </lineage>
</organism>
<feature type="compositionally biased region" description="Acidic residues" evidence="1">
    <location>
        <begin position="560"/>
        <end position="580"/>
    </location>
</feature>
<accession>A0A914Q4T4</accession>
<sequence length="588" mass="67302">MATNNEFVLFKSKQQCFVNGNSQDNHANQYSNLNLNQSCKYPITIPVQTCSKSFTDKSCERITAKSSDSKVSDYCKESEKLLLLKKSSEWLNLKNNAEAESEFDKQWKKDCNFTTRNKSTLSLHIAAYEKSVEAVASDPFSDKNNEGLKISESIRNEKEIFASKFVIQNPFEFPRQQSNTVPPPEMSEFKATQTLLNSNKEEEILGTVVEEKKATGKEIQTFNGVPHLLKGSTFANSFIIEERIGWNDTVGATYFAMPLKSQKELILRVDSYEKSTTSGLFVEAALLKLAENQGRHLLFTQFYSYDLTAKFPWLAMYYRGGPTLNDCISILQEKKFSHGTAGRFAHDIVSILEFIHQNGFLMTKLDLDILSLDPCSRNVFLSDMSEVKINPQKRQLRIKPAVSWKGFADFAPLSYHGHSELSQWDELEAFFYVLYEMVIGELPWGGKHLTQIENMKLFFGQEDNFKALPSQYLDLWNTVMKSKKDETNDYSKMKEICKEIYENIGGITNLDENYDFEVDFPDLPEEELPRFVLEKTPIAGGEAKDGNEVEDTQENRGEDYTQESDEEEDKEAEFEFDAFYEGEKAVEA</sequence>
<evidence type="ECO:0000313" key="3">
    <source>
        <dbReference type="WBParaSite" id="PDA_v2.g26377.t1"/>
    </source>
</evidence>